<evidence type="ECO:0000313" key="7">
    <source>
        <dbReference type="Proteomes" id="UP000000933"/>
    </source>
</evidence>
<evidence type="ECO:0000256" key="2">
    <source>
        <dbReference type="ARBA" id="ARBA00024035"/>
    </source>
</evidence>
<dbReference type="Gene3D" id="2.40.30.90">
    <property type="entry name" value="Bacterial fluorinating enzyme like"/>
    <property type="match status" value="1"/>
</dbReference>
<dbReference type="InterPro" id="IPR002747">
    <property type="entry name" value="SAM_OH_AdoTrfase"/>
</dbReference>
<feature type="compositionally biased region" description="Low complexity" evidence="3">
    <location>
        <begin position="1"/>
        <end position="21"/>
    </location>
</feature>
<evidence type="ECO:0000313" key="6">
    <source>
        <dbReference type="EMBL" id="CBH24953.1"/>
    </source>
</evidence>
<dbReference type="Gene3D" id="3.40.50.10790">
    <property type="entry name" value="S-adenosyl-l-methionine hydroxide adenosyltransferase, N-terminal"/>
    <property type="match status" value="1"/>
</dbReference>
<dbReference type="SUPFAM" id="SSF102522">
    <property type="entry name" value="Bacterial fluorinating enzyme, N-terminal domain"/>
    <property type="match status" value="1"/>
</dbReference>
<dbReference type="Pfam" id="PF01887">
    <property type="entry name" value="SAM_HAT_N"/>
    <property type="match status" value="1"/>
</dbReference>
<dbReference type="Pfam" id="PF20257">
    <property type="entry name" value="SAM_HAT_C"/>
    <property type="match status" value="1"/>
</dbReference>
<dbReference type="EMBL" id="FP565814">
    <property type="protein sequence ID" value="CBH24953.1"/>
    <property type="molecule type" value="Genomic_DNA"/>
</dbReference>
<feature type="region of interest" description="Disordered" evidence="3">
    <location>
        <begin position="1"/>
        <end position="35"/>
    </location>
</feature>
<organism evidence="6 7">
    <name type="scientific">Salinibacter ruber (strain M8)</name>
    <dbReference type="NCBI Taxonomy" id="761659"/>
    <lineage>
        <taxon>Bacteria</taxon>
        <taxon>Pseudomonadati</taxon>
        <taxon>Rhodothermota</taxon>
        <taxon>Rhodothermia</taxon>
        <taxon>Rhodothermales</taxon>
        <taxon>Salinibacteraceae</taxon>
        <taxon>Salinibacter</taxon>
    </lineage>
</organism>
<evidence type="ECO:0000259" key="5">
    <source>
        <dbReference type="Pfam" id="PF20257"/>
    </source>
</evidence>
<protein>
    <recommendedName>
        <fullName evidence="8">SAM-dependent chlorinase/fluorinase</fullName>
    </recommendedName>
</protein>
<feature type="domain" description="S-adenosyl-l-methionine hydroxide adenosyltransferase C-terminal" evidence="5">
    <location>
        <begin position="286"/>
        <end position="380"/>
    </location>
</feature>
<dbReference type="PANTHER" id="PTHR35092">
    <property type="entry name" value="CHLORINASE MJ1651"/>
    <property type="match status" value="1"/>
</dbReference>
<dbReference type="InterPro" id="IPR023228">
    <property type="entry name" value="SAM_OH_AdoTrfase_N_sf"/>
</dbReference>
<reference evidence="7" key="2">
    <citation type="submission" date="2010-04" db="EMBL/GenBank/DDBJ databases">
        <title>Genome sequence of Salinibacter ruber M8.</title>
        <authorList>
            <consortium name="Genoscope"/>
        </authorList>
    </citation>
    <scope>NUCLEOTIDE SEQUENCE [LARGE SCALE GENOMIC DNA]</scope>
    <source>
        <strain evidence="7">M8</strain>
    </source>
</reference>
<comment type="similarity">
    <text evidence="2">Belongs to the SAM hydrolase / SAM-dependent halogenase family.</text>
</comment>
<sequence length="389" mass="41603">MPSPPTGRQTGRPRPGPASRGRGSRGPVRKARRMAWGDSRCWQPVSWGEPAGAVGPTPKSLRIVSLRRNGPTHRGPRFVCSYPITKANCLCRRLPGALFSHPSRSMPAPAPSSPPIVTLTTDFGTEDAYVPAMKGTMLSICSDARLVDVTHEISPQDVMEAAFVLQSARPYFPDGAVHLVVVDPGVGTERRAVALRAEGQWFVGPDNGVFPLVLDQASPDAIVELDDPTFWRDDSPSTTFHGRDIFAPAAAHLADGRSVEALGTSIDTLEPLRWAQPSTGAQTVQGWVVHVDHFGNCITNIRRPAMAEAAGLENSTPPLDAFPPLKTYAGNTTLQALHPTYGAVPEGDPLLLFGSTGYLEIAANGGNGAELLDIRKGDSVKIVFEEPSE</sequence>
<name>D5HA98_SALRM</name>
<evidence type="ECO:0000259" key="4">
    <source>
        <dbReference type="Pfam" id="PF01887"/>
    </source>
</evidence>
<dbReference type="Proteomes" id="UP000000933">
    <property type="component" value="Chromosome"/>
</dbReference>
<keyword evidence="1" id="KW-0949">S-adenosyl-L-methionine</keyword>
<dbReference type="PANTHER" id="PTHR35092:SF1">
    <property type="entry name" value="CHLORINASE MJ1651"/>
    <property type="match status" value="1"/>
</dbReference>
<evidence type="ECO:0008006" key="8">
    <source>
        <dbReference type="Google" id="ProtNLM"/>
    </source>
</evidence>
<dbReference type="KEGG" id="srm:SRM_02032"/>
<gene>
    <name evidence="6" type="ordered locus">SRM_02032</name>
</gene>
<proteinExistence type="inferred from homology"/>
<dbReference type="PATRIC" id="fig|761659.10.peg.2209"/>
<dbReference type="InterPro" id="IPR046469">
    <property type="entry name" value="SAM_HAT_N"/>
</dbReference>
<accession>D5HA98</accession>
<dbReference type="AlphaFoldDB" id="D5HA98"/>
<feature type="domain" description="S-adenosyl-l-methionine hydroxide adenosyltransferase N-terminal" evidence="4">
    <location>
        <begin position="117"/>
        <end position="263"/>
    </location>
</feature>
<dbReference type="InterPro" id="IPR023227">
    <property type="entry name" value="SAM_OH_AdoTrfase_C_sf"/>
</dbReference>
<dbReference type="InterPro" id="IPR046470">
    <property type="entry name" value="SAM_HAT_C"/>
</dbReference>
<dbReference type="SUPFAM" id="SSF101852">
    <property type="entry name" value="Bacterial fluorinating enzyme, C-terminal domain"/>
    <property type="match status" value="1"/>
</dbReference>
<evidence type="ECO:0000256" key="3">
    <source>
        <dbReference type="SAM" id="MobiDB-lite"/>
    </source>
</evidence>
<dbReference type="HOGENOM" id="CLU_059734_1_2_10"/>
<evidence type="ECO:0000256" key="1">
    <source>
        <dbReference type="ARBA" id="ARBA00022691"/>
    </source>
</evidence>
<reference evidence="6 7" key="1">
    <citation type="journal article" date="2010" name="ISME J.">
        <title>Fine-scale evolution: genomic, phenotypic and ecological differentiation in two coexisting Salinibacter ruber strains.</title>
        <authorList>
            <person name="Pena A."/>
            <person name="Teeling H."/>
            <person name="Huerta-Cepas J."/>
            <person name="Santos F."/>
            <person name="Yarza P."/>
            <person name="Brito-Echeverria J."/>
            <person name="Lucio M."/>
            <person name="Schmitt-Kopplin P."/>
            <person name="Meseguer I."/>
            <person name="Schenowitz C."/>
            <person name="Dossat C."/>
            <person name="Barbe V."/>
            <person name="Dopazo J."/>
            <person name="Rossello-Mora R."/>
            <person name="Schuler M."/>
            <person name="Glockner F.O."/>
            <person name="Amann R."/>
            <person name="Gabaldon T."/>
            <person name="Anton J."/>
        </authorList>
    </citation>
    <scope>NUCLEOTIDE SEQUENCE [LARGE SCALE GENOMIC DNA]</scope>
    <source>
        <strain evidence="6 7">M8</strain>
    </source>
</reference>